<dbReference type="Gene3D" id="1.10.506.10">
    <property type="entry name" value="GTPase Activation - p120gap, domain 1"/>
    <property type="match status" value="2"/>
</dbReference>
<keyword evidence="7" id="KW-1185">Reference proteome</keyword>
<dbReference type="InterPro" id="IPR001936">
    <property type="entry name" value="RasGAP_dom"/>
</dbReference>
<evidence type="ECO:0000313" key="7">
    <source>
        <dbReference type="Proteomes" id="UP000694569"/>
    </source>
</evidence>
<dbReference type="InterPro" id="IPR008936">
    <property type="entry name" value="Rho_GTPase_activation_prot"/>
</dbReference>
<feature type="compositionally biased region" description="Basic and acidic residues" evidence="2">
    <location>
        <begin position="87"/>
        <end position="100"/>
    </location>
</feature>
<evidence type="ECO:0000256" key="1">
    <source>
        <dbReference type="ARBA" id="ARBA00022468"/>
    </source>
</evidence>
<feature type="compositionally biased region" description="Basic and acidic residues" evidence="2">
    <location>
        <begin position="764"/>
        <end position="779"/>
    </location>
</feature>
<dbReference type="PROSITE" id="PS50004">
    <property type="entry name" value="C2"/>
    <property type="match status" value="1"/>
</dbReference>
<dbReference type="InterPro" id="IPR039360">
    <property type="entry name" value="Ras_GTPase"/>
</dbReference>
<dbReference type="SUPFAM" id="SSF49562">
    <property type="entry name" value="C2 domain (Calcium/lipid-binding domain, CaLB)"/>
    <property type="match status" value="1"/>
</dbReference>
<feature type="compositionally biased region" description="Basic and acidic residues" evidence="2">
    <location>
        <begin position="794"/>
        <end position="807"/>
    </location>
</feature>
<dbReference type="Gene3D" id="2.30.29.30">
    <property type="entry name" value="Pleckstrin-homology domain (PH domain)/Phosphotyrosine-binding domain (PTB)"/>
    <property type="match status" value="1"/>
</dbReference>
<accession>A0A8C5R7G3</accession>
<feature type="domain" description="PH" evidence="3">
    <location>
        <begin position="244"/>
        <end position="278"/>
    </location>
</feature>
<feature type="compositionally biased region" description="Polar residues" evidence="2">
    <location>
        <begin position="102"/>
        <end position="111"/>
    </location>
</feature>
<feature type="domain" description="C2" evidence="4">
    <location>
        <begin position="269"/>
        <end position="390"/>
    </location>
</feature>
<evidence type="ECO:0000259" key="5">
    <source>
        <dbReference type="PROSITE" id="PS50018"/>
    </source>
</evidence>
<dbReference type="PROSITE" id="PS50003">
    <property type="entry name" value="PH_DOMAIN"/>
    <property type="match status" value="1"/>
</dbReference>
<dbReference type="OrthoDB" id="5572587at2759"/>
<dbReference type="InterPro" id="IPR011993">
    <property type="entry name" value="PH-like_dom_sf"/>
</dbReference>
<dbReference type="GeneTree" id="ENSGT00940000161423"/>
<dbReference type="InterPro" id="IPR057606">
    <property type="entry name" value="SynGAP1-like_PH"/>
</dbReference>
<dbReference type="SUPFAM" id="SSF48350">
    <property type="entry name" value="GTPase activation domain, GAP"/>
    <property type="match status" value="1"/>
</dbReference>
<sequence length="1002" mass="113924">MVEPCEDPSTPDAPPTEVLVQDTYQWITAKRGIWGRLQGWRQNRTTGIKDSQESQKKQKLFFRSKRVQNEPRTGTLARYLQSVSLGRKKEPCQQPERVEEPTQPSVPQSTPEVPVWDVSNFSLIDGRLMLTKGEEQEAFCTRSRTGSCVSSTGGTQVCQGEAVADAVSDGNLDSDTKNQFNNVKGLISKRKKKKKKKKTSTATLQDDRSVHGSRESICGIDFLDLTNEKDVIIRALHSSILGERYCFEVITPGGSRCFGCSSVQERDRWIENLRRIVQPDKDNCEREECSLNLWIHEAKGLPHTGPGSRSRYFCEVHLDDALYGRTSSKTSDAGVVFWSESFNLRDLPSSLGHVAIHLLREGKEATGVGTVTLGLEGMKDGSDRWVSLGGEMTLRLRSRYRRLHVLPMVQYKEFAEYLTWKYIIFSKAMEPILNAREKEELGRSLVYILQSTGQAKEFLVELGAAEFSRYDVEDSLIFRQNTIVTKAVEEYMKMVGQTYLLETLGPFISQLYASDESHEVDPLRCPPEDLSDNRSNLWNSCEEAVQCILQSQRSFPPDLLAVFSAWQEKVALRGKPNLGSRLVSACLFLRFLCPAILSPGLFNISPEHPRPLAARGLTLVAKVLQNLANFTRFGEKEDYMSFMNGFLEQHWNEMSLFLQTVSNPDSEVSEESYDGSVDLAYELAALHSMLCGIFTNVHQQTKNQLEPLPTILSALAEGLPVPECITQDSDKSQEKRDELDFVSPRDMRTFRPLVKKSQSLTSLMKERLAPPPRSEEREKRIRRHVTRTQSVPAQRREGRERRNRTETATEEEEIIQDHNGDLPKKIPRMREPSTLPRRKSFVPWCRNQDLPTLTQHNEDVISQEMQLLEMKGQMAENQGKQKDLEGQLLALSEQVQAVVIQLTMVEETQKKLQADLAEYVSEMKIRIGVMEDKNIQEAAEREKSIKDFMALEKRLATLEEWKMEEVSNLINDPSGENVQKEDTMVASSIDHLNFLQNNTDKP</sequence>
<dbReference type="InterPro" id="IPR035892">
    <property type="entry name" value="C2_domain_sf"/>
</dbReference>
<evidence type="ECO:0000313" key="6">
    <source>
        <dbReference type="Ensembl" id="ENSLLEP00000047873.1"/>
    </source>
</evidence>
<dbReference type="InterPro" id="IPR000008">
    <property type="entry name" value="C2_dom"/>
</dbReference>
<dbReference type="SMART" id="SM00233">
    <property type="entry name" value="PH"/>
    <property type="match status" value="1"/>
</dbReference>
<dbReference type="Pfam" id="PF00616">
    <property type="entry name" value="RasGAP"/>
    <property type="match status" value="2"/>
</dbReference>
<dbReference type="CDD" id="cd05136">
    <property type="entry name" value="RasGAP_DAB2IP"/>
    <property type="match status" value="1"/>
</dbReference>
<proteinExistence type="predicted"/>
<evidence type="ECO:0000259" key="3">
    <source>
        <dbReference type="PROSITE" id="PS50003"/>
    </source>
</evidence>
<dbReference type="SMART" id="SM00323">
    <property type="entry name" value="RasGAP"/>
    <property type="match status" value="1"/>
</dbReference>
<dbReference type="AlphaFoldDB" id="A0A8C5R7G3"/>
<feature type="region of interest" description="Disordered" evidence="2">
    <location>
        <begin position="759"/>
        <end position="814"/>
    </location>
</feature>
<evidence type="ECO:0000256" key="2">
    <source>
        <dbReference type="SAM" id="MobiDB-lite"/>
    </source>
</evidence>
<evidence type="ECO:0000259" key="4">
    <source>
        <dbReference type="PROSITE" id="PS50004"/>
    </source>
</evidence>
<feature type="domain" description="Ras-GAP" evidence="5">
    <location>
        <begin position="437"/>
        <end position="629"/>
    </location>
</feature>
<dbReference type="InterPro" id="IPR023152">
    <property type="entry name" value="RasGAP_CS"/>
</dbReference>
<gene>
    <name evidence="6" type="primary">RASAL3</name>
</gene>
<dbReference type="InterPro" id="IPR001849">
    <property type="entry name" value="PH_domain"/>
</dbReference>
<dbReference type="Pfam" id="PF25321">
    <property type="entry name" value="PH_RASGAP"/>
    <property type="match status" value="1"/>
</dbReference>
<dbReference type="SUPFAM" id="SSF50729">
    <property type="entry name" value="PH domain-like"/>
    <property type="match status" value="1"/>
</dbReference>
<feature type="region of interest" description="Disordered" evidence="2">
    <location>
        <begin position="87"/>
        <end position="113"/>
    </location>
</feature>
<reference evidence="6" key="2">
    <citation type="submission" date="2025-09" db="UniProtKB">
        <authorList>
            <consortium name="Ensembl"/>
        </authorList>
    </citation>
    <scope>IDENTIFICATION</scope>
</reference>
<name>A0A8C5R7G3_9ANUR</name>
<dbReference type="PANTHER" id="PTHR10194:SF96">
    <property type="entry name" value="RAS PROTEIN ACTIVATOR LIKE-3"/>
    <property type="match status" value="1"/>
</dbReference>
<dbReference type="GO" id="GO:0005096">
    <property type="term" value="F:GTPase activator activity"/>
    <property type="evidence" value="ECO:0007669"/>
    <property type="project" value="UniProtKB-KW"/>
</dbReference>
<organism evidence="6 7">
    <name type="scientific">Leptobrachium leishanense</name>
    <name type="common">Leishan spiny toad</name>
    <dbReference type="NCBI Taxonomy" id="445787"/>
    <lineage>
        <taxon>Eukaryota</taxon>
        <taxon>Metazoa</taxon>
        <taxon>Chordata</taxon>
        <taxon>Craniata</taxon>
        <taxon>Vertebrata</taxon>
        <taxon>Euteleostomi</taxon>
        <taxon>Amphibia</taxon>
        <taxon>Batrachia</taxon>
        <taxon>Anura</taxon>
        <taxon>Pelobatoidea</taxon>
        <taxon>Megophryidae</taxon>
        <taxon>Leptobrachium</taxon>
    </lineage>
</organism>
<keyword evidence="1" id="KW-0343">GTPase activation</keyword>
<protein>
    <submittedName>
        <fullName evidence="6">RAS protein activator like 3</fullName>
    </submittedName>
</protein>
<dbReference type="PROSITE" id="PS50018">
    <property type="entry name" value="RAS_GTPASE_ACTIV_2"/>
    <property type="match status" value="1"/>
</dbReference>
<dbReference type="Ensembl" id="ENSLLET00000049752.1">
    <property type="protein sequence ID" value="ENSLLEP00000047873.1"/>
    <property type="gene ID" value="ENSLLEG00000030225.1"/>
</dbReference>
<dbReference type="PANTHER" id="PTHR10194">
    <property type="entry name" value="RAS GTPASE-ACTIVATING PROTEINS"/>
    <property type="match status" value="1"/>
</dbReference>
<dbReference type="Proteomes" id="UP000694569">
    <property type="component" value="Unplaced"/>
</dbReference>
<reference evidence="6" key="1">
    <citation type="submission" date="2025-08" db="UniProtKB">
        <authorList>
            <consortium name="Ensembl"/>
        </authorList>
    </citation>
    <scope>IDENTIFICATION</scope>
</reference>
<dbReference type="PROSITE" id="PS00509">
    <property type="entry name" value="RAS_GTPASE_ACTIV_1"/>
    <property type="match status" value="1"/>
</dbReference>